<feature type="region of interest" description="Disordered" evidence="1">
    <location>
        <begin position="372"/>
        <end position="394"/>
    </location>
</feature>
<gene>
    <name evidence="3" type="ORF">Tco_0651937</name>
</gene>
<sequence>MSRRVDSSKEEEVLGDDASKYGRIDADAEMVDVNTLTGDEVFAEQEVTAKDVNLTVDEVTLAQALSALKSAKPKVKGDVIEEPSVPVSAAKVSAVSASTKVSTTTTTTITATIPTLRKGIVITEQGTPTITRYSQQPSQATFQDKGKAKLIEEPVKPVKKNHQISFDEKGRFILVQIWDDQLQMIKEVLGVDLTGFPSAKDSIAIQSCELFEEEFNGFLALYLIPPAYHVILPKSNQTIFDAPPGYVLANLRLPLTEFFCEVLEYFQIHISRLNPFGCAKLTTFVVMCKAYEMTFRNFVYAEDEEDLSFLPQEPSLGFGTGSSFASVNIEPLRADEEPVLQPAEVTADFGGSPKPELFVVHPGSVAARIKDRKCNTRGGSSRPPGKRKLASMSSNSHAIRAKTYTSKDDVPFLTVFDDDEGLFDVPELKDATACHLKISAITPPAWKNHLDNHMDVELLDLYDRCYARQVVVDNAVNRRSRELLIEKLRGESDNPIVIALLEKISTLPTEVKEHKGFYMEVVLKVVPYAIIELIHSDDLGSQVGRLVSSAIFYGRCKAFEQVAGMNKPFDLSKVKGYRLSYKKEHNQAGNDLATATFPWLSEFVADPSAPVEVLLSKKPPSLQRSAPSKTQALVASSPKATPSSILGSNLMSPPADASVVKPLFSQVE</sequence>
<feature type="compositionally biased region" description="Polar residues" evidence="1">
    <location>
        <begin position="622"/>
        <end position="651"/>
    </location>
</feature>
<dbReference type="InterPro" id="IPR007321">
    <property type="entry name" value="Transposase_28"/>
</dbReference>
<evidence type="ECO:0000313" key="4">
    <source>
        <dbReference type="Proteomes" id="UP001151760"/>
    </source>
</evidence>
<evidence type="ECO:0000313" key="3">
    <source>
        <dbReference type="EMBL" id="GJS57153.1"/>
    </source>
</evidence>
<reference evidence="3" key="1">
    <citation type="journal article" date="2022" name="Int. J. Mol. Sci.">
        <title>Draft Genome of Tanacetum Coccineum: Genomic Comparison of Closely Related Tanacetum-Family Plants.</title>
        <authorList>
            <person name="Yamashiro T."/>
            <person name="Shiraishi A."/>
            <person name="Nakayama K."/>
            <person name="Satake H."/>
        </authorList>
    </citation>
    <scope>NUCLEOTIDE SEQUENCE</scope>
</reference>
<comment type="caution">
    <text evidence="3">The sequence shown here is derived from an EMBL/GenBank/DDBJ whole genome shotgun (WGS) entry which is preliminary data.</text>
</comment>
<dbReference type="PANTHER" id="PTHR31099">
    <property type="entry name" value="OS06G0165300 PROTEIN"/>
    <property type="match status" value="1"/>
</dbReference>
<accession>A0ABQ4WWF3</accession>
<dbReference type="Proteomes" id="UP001151760">
    <property type="component" value="Unassembled WGS sequence"/>
</dbReference>
<proteinExistence type="predicted"/>
<dbReference type="PANTHER" id="PTHR31099:SF41">
    <property type="entry name" value="TRANSPOSASE (PUTATIVE), GYPSY TYPE-RELATED"/>
    <property type="match status" value="1"/>
</dbReference>
<evidence type="ECO:0000259" key="2">
    <source>
        <dbReference type="Pfam" id="PF04195"/>
    </source>
</evidence>
<evidence type="ECO:0000256" key="1">
    <source>
        <dbReference type="SAM" id="MobiDB-lite"/>
    </source>
</evidence>
<dbReference type="EMBL" id="BQNB010008986">
    <property type="protein sequence ID" value="GJS57153.1"/>
    <property type="molecule type" value="Genomic_DNA"/>
</dbReference>
<feature type="region of interest" description="Disordered" evidence="1">
    <location>
        <begin position="620"/>
        <end position="656"/>
    </location>
</feature>
<organism evidence="3 4">
    <name type="scientific">Tanacetum coccineum</name>
    <dbReference type="NCBI Taxonomy" id="301880"/>
    <lineage>
        <taxon>Eukaryota</taxon>
        <taxon>Viridiplantae</taxon>
        <taxon>Streptophyta</taxon>
        <taxon>Embryophyta</taxon>
        <taxon>Tracheophyta</taxon>
        <taxon>Spermatophyta</taxon>
        <taxon>Magnoliopsida</taxon>
        <taxon>eudicotyledons</taxon>
        <taxon>Gunneridae</taxon>
        <taxon>Pentapetalae</taxon>
        <taxon>asterids</taxon>
        <taxon>campanulids</taxon>
        <taxon>Asterales</taxon>
        <taxon>Asteraceae</taxon>
        <taxon>Asteroideae</taxon>
        <taxon>Anthemideae</taxon>
        <taxon>Anthemidinae</taxon>
        <taxon>Tanacetum</taxon>
    </lineage>
</organism>
<feature type="domain" description="Transposase (putative) gypsy type" evidence="2">
    <location>
        <begin position="247"/>
        <end position="291"/>
    </location>
</feature>
<protein>
    <recommendedName>
        <fullName evidence="2">Transposase (putative) gypsy type domain-containing protein</fullName>
    </recommendedName>
</protein>
<dbReference type="Pfam" id="PF04195">
    <property type="entry name" value="Transposase_28"/>
    <property type="match status" value="1"/>
</dbReference>
<keyword evidence="4" id="KW-1185">Reference proteome</keyword>
<reference evidence="3" key="2">
    <citation type="submission" date="2022-01" db="EMBL/GenBank/DDBJ databases">
        <authorList>
            <person name="Yamashiro T."/>
            <person name="Shiraishi A."/>
            <person name="Satake H."/>
            <person name="Nakayama K."/>
        </authorList>
    </citation>
    <scope>NUCLEOTIDE SEQUENCE</scope>
</reference>
<name>A0ABQ4WWF3_9ASTR</name>